<dbReference type="OrthoDB" id="9765680at2"/>
<dbReference type="InterPro" id="IPR025110">
    <property type="entry name" value="AMP-bd_C"/>
</dbReference>
<evidence type="ECO:0000256" key="4">
    <source>
        <dbReference type="ARBA" id="ARBA00022840"/>
    </source>
</evidence>
<dbReference type="Proteomes" id="UP000051451">
    <property type="component" value="Unassembled WGS sequence"/>
</dbReference>
<name>A0A0R1VNT7_9LACO</name>
<organism evidence="10 11">
    <name type="scientific">Liquorilactobacillus ghanensis DSM 18630</name>
    <dbReference type="NCBI Taxonomy" id="1423750"/>
    <lineage>
        <taxon>Bacteria</taxon>
        <taxon>Bacillati</taxon>
        <taxon>Bacillota</taxon>
        <taxon>Bacilli</taxon>
        <taxon>Lactobacillales</taxon>
        <taxon>Lactobacillaceae</taxon>
        <taxon>Liquorilactobacillus</taxon>
    </lineage>
</organism>
<proteinExistence type="inferred from homology"/>
<dbReference type="PANTHER" id="PTHR45398">
    <property type="match status" value="1"/>
</dbReference>
<feature type="binding site" evidence="7">
    <location>
        <position position="495"/>
    </location>
    <ligand>
        <name>ATP</name>
        <dbReference type="ChEBI" id="CHEBI:30616"/>
    </ligand>
</feature>
<keyword evidence="1 7" id="KW-0963">Cytoplasm</keyword>
<protein>
    <recommendedName>
        <fullName evidence="7">D-alanine--D-alanyl carrier protein ligase</fullName>
        <shortName evidence="7">DCL</shortName>
        <ecNumber evidence="7">6.2.1.54</ecNumber>
    </recommendedName>
    <alternativeName>
        <fullName evidence="7">D-alanine--poly(phosphoribitol) ligase subunit 1</fullName>
    </alternativeName>
    <alternativeName>
        <fullName evidence="7">D-alanine-activating enzyme</fullName>
        <shortName evidence="7">DAE</shortName>
    </alternativeName>
</protein>
<feature type="domain" description="AMP-dependent synthetase/ligase" evidence="8">
    <location>
        <begin position="12"/>
        <end position="361"/>
    </location>
</feature>
<dbReference type="PROSITE" id="PS00455">
    <property type="entry name" value="AMP_BINDING"/>
    <property type="match status" value="1"/>
</dbReference>
<dbReference type="Pfam" id="PF00501">
    <property type="entry name" value="AMP-binding"/>
    <property type="match status" value="1"/>
</dbReference>
<evidence type="ECO:0000313" key="11">
    <source>
        <dbReference type="Proteomes" id="UP000051451"/>
    </source>
</evidence>
<dbReference type="SUPFAM" id="SSF56801">
    <property type="entry name" value="Acetyl-CoA synthetase-like"/>
    <property type="match status" value="1"/>
</dbReference>
<keyword evidence="11" id="KW-1185">Reference proteome</keyword>
<dbReference type="InterPro" id="IPR044507">
    <property type="entry name" value="DltA-like"/>
</dbReference>
<dbReference type="CDD" id="cd05945">
    <property type="entry name" value="DltA"/>
    <property type="match status" value="1"/>
</dbReference>
<dbReference type="PANTHER" id="PTHR45398:SF1">
    <property type="entry name" value="ENZYME, PUTATIVE (JCVI)-RELATED"/>
    <property type="match status" value="1"/>
</dbReference>
<feature type="binding site" evidence="7">
    <location>
        <position position="495"/>
    </location>
    <ligand>
        <name>D-alanine</name>
        <dbReference type="ChEBI" id="CHEBI:57416"/>
    </ligand>
</feature>
<feature type="binding site" evidence="7">
    <location>
        <begin position="396"/>
        <end position="399"/>
    </location>
    <ligand>
        <name>ATP</name>
        <dbReference type="ChEBI" id="CHEBI:30616"/>
    </ligand>
</feature>
<evidence type="ECO:0000259" key="9">
    <source>
        <dbReference type="Pfam" id="PF13193"/>
    </source>
</evidence>
<dbReference type="Gene3D" id="3.30.300.30">
    <property type="match status" value="1"/>
</dbReference>
<sequence length="507" mass="56623">MTENLISKLTAAIAQSGQNTAYDELGKQHTYHELQTDVQSLAGFLEKDQLDHCPILVFGDHQFEMIATFLGCAFAGHPYIPVDSSSSLPRIKSILATADPKIIVLIDDFPFDADIFADRKIIKLKQLHEIFQQHYAYKPLTIPETTPFYILFTSGTTGSPKGVPISHQNINLFISWLLSPEFGVPQHAAFLGQVPYSFDVSNMYWLSSVLSGGTIKALPREAVNDFGTLFRILPQLDFQVFVGTPSLAEMFCLSPDFKAEKKPNLQLFLLCGEELTVKLAKKLAKRFPDARIFNTYGPTEATVAVSAWEVDKTQLPELKRIPLGKAEPQVTLSIQNEGSTVKQGEIGEIIISGPCVSSGYLNNPEKTKAAFFELDGQPAYHTGDLGHYGDDGLLYYHGRCDFQIKLHGFRIELDEVRASLEKSSYIKQAVAVPKYDRNQRPKHLVAYIIANPNDFESKTELIQAIRQELQGVIMPYMMPTEFIFSKQLPLSPNGKIDVKQLIKEANS</sequence>
<feature type="binding site" evidence="7">
    <location>
        <position position="384"/>
    </location>
    <ligand>
        <name>ATP</name>
        <dbReference type="ChEBI" id="CHEBI:30616"/>
    </ligand>
</feature>
<dbReference type="InterPro" id="IPR010072">
    <property type="entry name" value="DltA"/>
</dbReference>
<evidence type="ECO:0000256" key="3">
    <source>
        <dbReference type="ARBA" id="ARBA00022741"/>
    </source>
</evidence>
<evidence type="ECO:0000256" key="1">
    <source>
        <dbReference type="ARBA" id="ARBA00022490"/>
    </source>
</evidence>
<evidence type="ECO:0000313" key="10">
    <source>
        <dbReference type="EMBL" id="KRM07069.1"/>
    </source>
</evidence>
<feature type="binding site" evidence="7">
    <location>
        <position position="303"/>
    </location>
    <ligand>
        <name>D-alanine</name>
        <dbReference type="ChEBI" id="CHEBI:57416"/>
    </ligand>
</feature>
<dbReference type="GO" id="GO:0005737">
    <property type="term" value="C:cytoplasm"/>
    <property type="evidence" value="ECO:0007669"/>
    <property type="project" value="UniProtKB-SubCell"/>
</dbReference>
<comment type="similarity">
    <text evidence="6 7">Belongs to the ATP-dependent AMP-binding enzyme family. DltA subfamily.</text>
</comment>
<dbReference type="EC" id="6.2.1.54" evidence="7"/>
<dbReference type="STRING" id="1423750.FC89_GL000382"/>
<dbReference type="GO" id="GO:0047473">
    <property type="term" value="F:D-alanine [D-alanyl carrier protein] ligase activity"/>
    <property type="evidence" value="ECO:0007669"/>
    <property type="project" value="UniProtKB-UniRule"/>
</dbReference>
<accession>A0A0R1VNT7</accession>
<evidence type="ECO:0000256" key="6">
    <source>
        <dbReference type="ARBA" id="ARBA00061336"/>
    </source>
</evidence>
<dbReference type="GeneID" id="98318434"/>
<gene>
    <name evidence="7" type="primary">dltA</name>
    <name evidence="10" type="ORF">FC89_GL000382</name>
</gene>
<reference evidence="10 11" key="1">
    <citation type="journal article" date="2015" name="Genome Announc.">
        <title>Expanding the biotechnology potential of lactobacilli through comparative genomics of 213 strains and associated genera.</title>
        <authorList>
            <person name="Sun Z."/>
            <person name="Harris H.M."/>
            <person name="McCann A."/>
            <person name="Guo C."/>
            <person name="Argimon S."/>
            <person name="Zhang W."/>
            <person name="Yang X."/>
            <person name="Jeffery I.B."/>
            <person name="Cooney J.C."/>
            <person name="Kagawa T.F."/>
            <person name="Liu W."/>
            <person name="Song Y."/>
            <person name="Salvetti E."/>
            <person name="Wrobel A."/>
            <person name="Rasinkangas P."/>
            <person name="Parkhill J."/>
            <person name="Rea M.C."/>
            <person name="O'Sullivan O."/>
            <person name="Ritari J."/>
            <person name="Douillard F.P."/>
            <person name="Paul Ross R."/>
            <person name="Yang R."/>
            <person name="Briner A.E."/>
            <person name="Felis G.E."/>
            <person name="de Vos W.M."/>
            <person name="Barrangou R."/>
            <person name="Klaenhammer T.R."/>
            <person name="Caufield P.W."/>
            <person name="Cui Y."/>
            <person name="Zhang H."/>
            <person name="O'Toole P.W."/>
        </authorList>
    </citation>
    <scope>NUCLEOTIDE SEQUENCE [LARGE SCALE GENOMIC DNA]</scope>
    <source>
        <strain evidence="10 11">DSM 18630</strain>
    </source>
</reference>
<keyword evidence="2 7" id="KW-0436">Ligase</keyword>
<dbReference type="InterPro" id="IPR000873">
    <property type="entry name" value="AMP-dep_synth/lig_dom"/>
</dbReference>
<comment type="subcellular location">
    <subcellularLocation>
        <location evidence="7">Cytoplasm</location>
    </subcellularLocation>
</comment>
<dbReference type="HAMAP" id="MF_00593">
    <property type="entry name" value="DltA"/>
    <property type="match status" value="1"/>
</dbReference>
<feature type="binding site" evidence="7">
    <location>
        <position position="199"/>
    </location>
    <ligand>
        <name>D-alanine</name>
        <dbReference type="ChEBI" id="CHEBI:57416"/>
    </ligand>
</feature>
<feature type="binding site" evidence="7">
    <location>
        <begin position="153"/>
        <end position="154"/>
    </location>
    <ligand>
        <name>ATP</name>
        <dbReference type="ChEBI" id="CHEBI:30616"/>
    </ligand>
</feature>
<dbReference type="UniPathway" id="UPA00556"/>
<dbReference type="GO" id="GO:0070395">
    <property type="term" value="P:lipoteichoic acid biosynthetic process"/>
    <property type="evidence" value="ECO:0007669"/>
    <property type="project" value="UniProtKB-UniRule"/>
</dbReference>
<comment type="pathway">
    <text evidence="7">Cell wall biogenesis; lipoteichoic acid biosynthesis.</text>
</comment>
<feature type="domain" description="AMP-binding enzyme C-terminal" evidence="9">
    <location>
        <begin position="419"/>
        <end position="495"/>
    </location>
</feature>
<dbReference type="InterPro" id="IPR045851">
    <property type="entry name" value="AMP-bd_C_sf"/>
</dbReference>
<comment type="caution">
    <text evidence="10">The sequence shown here is derived from an EMBL/GenBank/DDBJ whole genome shotgun (WGS) entry which is preliminary data.</text>
</comment>
<dbReference type="RefSeq" id="WP_057871168.1">
    <property type="nucleotide sequence ID" value="NZ_AZGB01000009.1"/>
</dbReference>
<dbReference type="NCBIfam" id="NF003417">
    <property type="entry name" value="PRK04813.1"/>
    <property type="match status" value="1"/>
</dbReference>
<dbReference type="InterPro" id="IPR042099">
    <property type="entry name" value="ANL_N_sf"/>
</dbReference>
<dbReference type="Gene3D" id="3.40.50.12780">
    <property type="entry name" value="N-terminal domain of ligase-like"/>
    <property type="match status" value="1"/>
</dbReference>
<dbReference type="EMBL" id="AZGB01000009">
    <property type="protein sequence ID" value="KRM07069.1"/>
    <property type="molecule type" value="Genomic_DNA"/>
</dbReference>
<evidence type="ECO:0000256" key="7">
    <source>
        <dbReference type="HAMAP-Rule" id="MF_00593"/>
    </source>
</evidence>
<dbReference type="InterPro" id="IPR020845">
    <property type="entry name" value="AMP-binding_CS"/>
</dbReference>
<evidence type="ECO:0000256" key="5">
    <source>
        <dbReference type="ARBA" id="ARBA00054605"/>
    </source>
</evidence>
<dbReference type="GO" id="GO:0005524">
    <property type="term" value="F:ATP binding"/>
    <property type="evidence" value="ECO:0007669"/>
    <property type="project" value="UniProtKB-KW"/>
</dbReference>
<keyword evidence="3 7" id="KW-0547">Nucleotide-binding</keyword>
<dbReference type="FunFam" id="3.30.300.30:FF:000012">
    <property type="entry name" value="D-alanine--D-alanyl carrier protein ligase"/>
    <property type="match status" value="1"/>
</dbReference>
<dbReference type="PATRIC" id="fig|1423750.3.peg.391"/>
<evidence type="ECO:0000259" key="8">
    <source>
        <dbReference type="Pfam" id="PF00501"/>
    </source>
</evidence>
<dbReference type="NCBIfam" id="TIGR01734">
    <property type="entry name" value="D-ala-DACP-lig"/>
    <property type="match status" value="1"/>
</dbReference>
<feature type="binding site" evidence="7">
    <location>
        <begin position="294"/>
        <end position="299"/>
    </location>
    <ligand>
        <name>ATP</name>
        <dbReference type="ChEBI" id="CHEBI:30616"/>
    </ligand>
</feature>
<dbReference type="AlphaFoldDB" id="A0A0R1VNT7"/>
<comment type="catalytic activity">
    <reaction evidence="7">
        <text>holo-[D-alanyl-carrier protein] + D-alanine + ATP = D-alanyl-[D-alanyl-carrier protein] + AMP + diphosphate</text>
        <dbReference type="Rhea" id="RHEA:55132"/>
        <dbReference type="Rhea" id="RHEA-COMP:14102"/>
        <dbReference type="Rhea" id="RHEA-COMP:14103"/>
        <dbReference type="ChEBI" id="CHEBI:30616"/>
        <dbReference type="ChEBI" id="CHEBI:33019"/>
        <dbReference type="ChEBI" id="CHEBI:57416"/>
        <dbReference type="ChEBI" id="CHEBI:64479"/>
        <dbReference type="ChEBI" id="CHEBI:138620"/>
        <dbReference type="ChEBI" id="CHEBI:456215"/>
        <dbReference type="EC" id="6.2.1.54"/>
    </reaction>
</comment>
<keyword evidence="4 7" id="KW-0067">ATP-binding</keyword>
<evidence type="ECO:0000256" key="2">
    <source>
        <dbReference type="ARBA" id="ARBA00022598"/>
    </source>
</evidence>
<comment type="function">
    <text evidence="5 7">Catalyzes the first step in the D-alanylation of lipoteichoic acid (LTA), the activation of D-alanine and its transfer onto the D-alanyl carrier protein (Dcp) DltC. In an ATP-dependent two-step reaction, forms a high energy D-alanyl-AMP intermediate, followed by transfer of the D-alanyl residue as a thiol ester to the phosphopantheinyl prosthetic group of the Dcp. D-alanylation of LTA plays an important role in modulating the properties of the cell wall in Gram-positive bacteria, influencing the net charge of the cell wall.</text>
</comment>
<dbReference type="Pfam" id="PF13193">
    <property type="entry name" value="AMP-binding_C"/>
    <property type="match status" value="1"/>
</dbReference>